<feature type="transmembrane region" description="Helical" evidence="2">
    <location>
        <begin position="12"/>
        <end position="31"/>
    </location>
</feature>
<evidence type="ECO:0000313" key="4">
    <source>
        <dbReference type="Proteomes" id="UP000305282"/>
    </source>
</evidence>
<accession>A0A4S5CFW8</accession>
<gene>
    <name evidence="3" type="ORF">E7Y31_20210</name>
</gene>
<dbReference type="Proteomes" id="UP000305282">
    <property type="component" value="Unassembled WGS sequence"/>
</dbReference>
<feature type="region of interest" description="Disordered" evidence="1">
    <location>
        <begin position="43"/>
        <end position="71"/>
    </location>
</feature>
<keyword evidence="4" id="KW-1185">Reference proteome</keyword>
<keyword evidence="2" id="KW-0472">Membrane</keyword>
<feature type="non-terminal residue" evidence="3">
    <location>
        <position position="1"/>
    </location>
</feature>
<dbReference type="AlphaFoldDB" id="A0A4S5CFW8"/>
<dbReference type="EMBL" id="SSXH01000734">
    <property type="protein sequence ID" value="THJ44734.1"/>
    <property type="molecule type" value="Genomic_DNA"/>
</dbReference>
<organism evidence="3 4">
    <name type="scientific">Candidatus Frankia alpina</name>
    <dbReference type="NCBI Taxonomy" id="2699483"/>
    <lineage>
        <taxon>Bacteria</taxon>
        <taxon>Bacillati</taxon>
        <taxon>Actinomycetota</taxon>
        <taxon>Actinomycetes</taxon>
        <taxon>Frankiales</taxon>
        <taxon>Frankiaceae</taxon>
        <taxon>Frankia</taxon>
    </lineage>
</organism>
<proteinExistence type="predicted"/>
<evidence type="ECO:0000313" key="3">
    <source>
        <dbReference type="EMBL" id="THJ44734.1"/>
    </source>
</evidence>
<evidence type="ECO:0000256" key="2">
    <source>
        <dbReference type="SAM" id="Phobius"/>
    </source>
</evidence>
<sequence length="71" mass="7522">ARPACSQLARRWTFLVPASLALVGAVLVLFIRDATAAATMRSVAQRVPMPPGTSPDGPVPGKLPRREQKAT</sequence>
<keyword evidence="2" id="KW-0812">Transmembrane</keyword>
<protein>
    <submittedName>
        <fullName evidence="3">MFS transporter</fullName>
    </submittedName>
</protein>
<comment type="caution">
    <text evidence="3">The sequence shown here is derived from an EMBL/GenBank/DDBJ whole genome shotgun (WGS) entry which is preliminary data.</text>
</comment>
<name>A0A4S5CFW8_9ACTN</name>
<keyword evidence="2" id="KW-1133">Transmembrane helix</keyword>
<reference evidence="3 4" key="1">
    <citation type="submission" date="2019-04" db="EMBL/GenBank/DDBJ databases">
        <title>Draft genome sequences for three unisolated Alnus-infective Frankia Sp+ strains, AgTrS, AiOr and AvVan, the first sequenced Frankia strains able to sporulate in-planta.</title>
        <authorList>
            <person name="Bethencourt L."/>
            <person name="Vautrin F."/>
            <person name="Taib N."/>
            <person name="Dubost A."/>
            <person name="Castro-Garcia L."/>
            <person name="Imbaud O."/>
            <person name="Abrouk D."/>
            <person name="Fournier P."/>
            <person name="Briolay J."/>
            <person name="Nguyen A."/>
            <person name="Normand P."/>
            <person name="Fernandez M.P."/>
            <person name="Brochier-Armanet C."/>
            <person name="Herrera-Belaroussi A."/>
        </authorList>
    </citation>
    <scope>NUCLEOTIDE SEQUENCE [LARGE SCALE GENOMIC DNA]</scope>
    <source>
        <strain evidence="3 4">AvVan</strain>
    </source>
</reference>
<evidence type="ECO:0000256" key="1">
    <source>
        <dbReference type="SAM" id="MobiDB-lite"/>
    </source>
</evidence>